<dbReference type="PANTHER" id="PTHR22911">
    <property type="entry name" value="ACYL-MALONYL CONDENSING ENZYME-RELATED"/>
    <property type="match status" value="1"/>
</dbReference>
<feature type="transmembrane region" description="Helical" evidence="1">
    <location>
        <begin position="226"/>
        <end position="246"/>
    </location>
</feature>
<feature type="transmembrane region" description="Helical" evidence="1">
    <location>
        <begin position="133"/>
        <end position="152"/>
    </location>
</feature>
<keyword evidence="4" id="KW-1185">Reference proteome</keyword>
<proteinExistence type="predicted"/>
<feature type="domain" description="EamA" evidence="2">
    <location>
        <begin position="161"/>
        <end position="293"/>
    </location>
</feature>
<evidence type="ECO:0000256" key="1">
    <source>
        <dbReference type="SAM" id="Phobius"/>
    </source>
</evidence>
<evidence type="ECO:0000259" key="2">
    <source>
        <dbReference type="Pfam" id="PF00892"/>
    </source>
</evidence>
<dbReference type="InterPro" id="IPR000620">
    <property type="entry name" value="EamA_dom"/>
</dbReference>
<feature type="transmembrane region" description="Helical" evidence="1">
    <location>
        <begin position="50"/>
        <end position="70"/>
    </location>
</feature>
<feature type="transmembrane region" description="Helical" evidence="1">
    <location>
        <begin position="20"/>
        <end position="38"/>
    </location>
</feature>
<evidence type="ECO:0000313" key="4">
    <source>
        <dbReference type="Proteomes" id="UP000628017"/>
    </source>
</evidence>
<name>A0A916VMK3_9RHOB</name>
<comment type="caution">
    <text evidence="3">The sequence shown here is derived from an EMBL/GenBank/DDBJ whole genome shotgun (WGS) entry which is preliminary data.</text>
</comment>
<feature type="transmembrane region" description="Helical" evidence="1">
    <location>
        <begin position="253"/>
        <end position="273"/>
    </location>
</feature>
<dbReference type="EMBL" id="BMKA01000001">
    <property type="protein sequence ID" value="GGA05783.1"/>
    <property type="molecule type" value="Genomic_DNA"/>
</dbReference>
<dbReference type="Proteomes" id="UP000628017">
    <property type="component" value="Unassembled WGS sequence"/>
</dbReference>
<dbReference type="Pfam" id="PF00892">
    <property type="entry name" value="EamA"/>
    <property type="match status" value="2"/>
</dbReference>
<organism evidence="3 4">
    <name type="scientific">Neptunicoccus cionae</name>
    <dbReference type="NCBI Taxonomy" id="2035344"/>
    <lineage>
        <taxon>Bacteria</taxon>
        <taxon>Pseudomonadati</taxon>
        <taxon>Pseudomonadota</taxon>
        <taxon>Alphaproteobacteria</taxon>
        <taxon>Rhodobacterales</taxon>
        <taxon>Paracoccaceae</taxon>
        <taxon>Neptunicoccus</taxon>
    </lineage>
</organism>
<dbReference type="InterPro" id="IPR037185">
    <property type="entry name" value="EmrE-like"/>
</dbReference>
<feature type="transmembrane region" description="Helical" evidence="1">
    <location>
        <begin position="193"/>
        <end position="214"/>
    </location>
</feature>
<protein>
    <recommendedName>
        <fullName evidence="2">EamA domain-containing protein</fullName>
    </recommendedName>
</protein>
<dbReference type="GO" id="GO:0016020">
    <property type="term" value="C:membrane"/>
    <property type="evidence" value="ECO:0007669"/>
    <property type="project" value="InterPro"/>
</dbReference>
<feature type="domain" description="EamA" evidence="2">
    <location>
        <begin position="23"/>
        <end position="150"/>
    </location>
</feature>
<dbReference type="AlphaFoldDB" id="A0A916VMK3"/>
<keyword evidence="1" id="KW-0812">Transmembrane</keyword>
<feature type="transmembrane region" description="Helical" evidence="1">
    <location>
        <begin position="82"/>
        <end position="99"/>
    </location>
</feature>
<dbReference type="SUPFAM" id="SSF103481">
    <property type="entry name" value="Multidrug resistance efflux transporter EmrE"/>
    <property type="match status" value="1"/>
</dbReference>
<reference evidence="3" key="2">
    <citation type="submission" date="2020-09" db="EMBL/GenBank/DDBJ databases">
        <authorList>
            <person name="Sun Q."/>
            <person name="Zhou Y."/>
        </authorList>
    </citation>
    <scope>NUCLEOTIDE SEQUENCE</scope>
    <source>
        <strain evidence="3">CGMCC 1.15880</strain>
    </source>
</reference>
<keyword evidence="1" id="KW-0472">Membrane</keyword>
<feature type="transmembrane region" description="Helical" evidence="1">
    <location>
        <begin position="164"/>
        <end position="181"/>
    </location>
</feature>
<reference evidence="3" key="1">
    <citation type="journal article" date="2014" name="Int. J. Syst. Evol. Microbiol.">
        <title>Complete genome sequence of Corynebacterium casei LMG S-19264T (=DSM 44701T), isolated from a smear-ripened cheese.</title>
        <authorList>
            <consortium name="US DOE Joint Genome Institute (JGI-PGF)"/>
            <person name="Walter F."/>
            <person name="Albersmeier A."/>
            <person name="Kalinowski J."/>
            <person name="Ruckert C."/>
        </authorList>
    </citation>
    <scope>NUCLEOTIDE SEQUENCE</scope>
    <source>
        <strain evidence="3">CGMCC 1.15880</strain>
    </source>
</reference>
<sequence length="304" mass="31986">MGLYGVSDYISAGKMTKSSYLPVWLAFVCALFWGLWWLPVRALESSGLDGAWAGTAMNAGALPVLLLLFFARSGRRRTDLRAMASGALIGGAMVLYSAAITETTVVRAVLLFYLAPAWAIGIEWLFMGRKLRWINGLALVLAVCGVTLIFRGQISLSHWNLGDLLALLSGMCWAVGSALVFTGPDIGARTLGLFGCVGGMVIGTALAFGTGHALPAPVDPLEPVMLALASGMLYIAPVLVATLWSARRLNPTLLSFLLTGEIISGIASSAIFLSEPFGWPELVGSALVISAALTEVIAPKPSVS</sequence>
<gene>
    <name evidence="3" type="ORF">GCM10011498_01780</name>
</gene>
<evidence type="ECO:0000313" key="3">
    <source>
        <dbReference type="EMBL" id="GGA05783.1"/>
    </source>
</evidence>
<accession>A0A916VMK3</accession>
<feature type="transmembrane region" description="Helical" evidence="1">
    <location>
        <begin position="105"/>
        <end position="126"/>
    </location>
</feature>
<keyword evidence="1" id="KW-1133">Transmembrane helix</keyword>